<organism evidence="3 4">
    <name type="scientific">Actinacidiphila bryophytorum</name>
    <dbReference type="NCBI Taxonomy" id="1436133"/>
    <lineage>
        <taxon>Bacteria</taxon>
        <taxon>Bacillati</taxon>
        <taxon>Actinomycetota</taxon>
        <taxon>Actinomycetes</taxon>
        <taxon>Kitasatosporales</taxon>
        <taxon>Streptomycetaceae</taxon>
        <taxon>Actinacidiphila</taxon>
    </lineage>
</organism>
<name>A0A9W4E7X0_9ACTN</name>
<proteinExistence type="predicted"/>
<dbReference type="PANTHER" id="PTHR43156">
    <property type="entry name" value="STAGE II SPORULATION PROTEIN E-RELATED"/>
    <property type="match status" value="1"/>
</dbReference>
<dbReference type="InterPro" id="IPR036457">
    <property type="entry name" value="PPM-type-like_dom_sf"/>
</dbReference>
<evidence type="ECO:0000259" key="2">
    <source>
        <dbReference type="SMART" id="SM00331"/>
    </source>
</evidence>
<dbReference type="SMART" id="SM00331">
    <property type="entry name" value="PP2C_SIG"/>
    <property type="match status" value="1"/>
</dbReference>
<reference evidence="3" key="1">
    <citation type="submission" date="2021-06" db="EMBL/GenBank/DDBJ databases">
        <authorList>
            <person name="Arsene-Ploetze F."/>
        </authorList>
    </citation>
    <scope>NUCLEOTIDE SEQUENCE</scope>
    <source>
        <strain evidence="3">SBRY1</strain>
    </source>
</reference>
<dbReference type="CDD" id="cd16936">
    <property type="entry name" value="HATPase_RsbW-like"/>
    <property type="match status" value="1"/>
</dbReference>
<protein>
    <recommendedName>
        <fullName evidence="2">PPM-type phosphatase domain-containing protein</fullName>
    </recommendedName>
</protein>
<dbReference type="Pfam" id="PF13581">
    <property type="entry name" value="HATPase_c_2"/>
    <property type="match status" value="1"/>
</dbReference>
<evidence type="ECO:0000313" key="3">
    <source>
        <dbReference type="EMBL" id="CAG7615494.1"/>
    </source>
</evidence>
<dbReference type="PANTHER" id="PTHR43156:SF2">
    <property type="entry name" value="STAGE II SPORULATION PROTEIN E"/>
    <property type="match status" value="1"/>
</dbReference>
<evidence type="ECO:0000256" key="1">
    <source>
        <dbReference type="ARBA" id="ARBA00022801"/>
    </source>
</evidence>
<dbReference type="GO" id="GO:0016791">
    <property type="term" value="F:phosphatase activity"/>
    <property type="evidence" value="ECO:0007669"/>
    <property type="project" value="TreeGrafter"/>
</dbReference>
<keyword evidence="1" id="KW-0378">Hydrolase</keyword>
<dbReference type="AlphaFoldDB" id="A0A9W4E7X0"/>
<keyword evidence="4" id="KW-1185">Reference proteome</keyword>
<dbReference type="InterPro" id="IPR052016">
    <property type="entry name" value="Bact_Sigma-Reg"/>
</dbReference>
<dbReference type="EMBL" id="CAJVAX010000003">
    <property type="protein sequence ID" value="CAG7615494.1"/>
    <property type="molecule type" value="Genomic_DNA"/>
</dbReference>
<sequence length="298" mass="31817">MVMGQLLSAGRAYGTDGLDPGELLRSTNRLLVGLNTDLFATCCCARLDPETGLMRVATAGHPPPLIRGAAGDYADLRLDVGPPLGVDADYGYTDVGVPLEPGALLAFYTDGFLGGGTGRELDPDVIDTAVATSHGQLEEIGDQVVERTTGAPSTADDAALLLLRYEEPAATARRYMRRLEIPRRDLLGVERARHFLHGWLTAWSLGTVDDEAQLLLSEIVTNALVHADSDVDLRLRRYPGHLRVRSATANPHPAINVGTPGEDQAESGRGMMIVSALASAWGNSPSGRGKAVWFELPL</sequence>
<comment type="caution">
    <text evidence="3">The sequence shown here is derived from an EMBL/GenBank/DDBJ whole genome shotgun (WGS) entry which is preliminary data.</text>
</comment>
<dbReference type="InterPro" id="IPR036890">
    <property type="entry name" value="HATPase_C_sf"/>
</dbReference>
<dbReference type="InterPro" id="IPR003594">
    <property type="entry name" value="HATPase_dom"/>
</dbReference>
<dbReference type="Proteomes" id="UP001153328">
    <property type="component" value="Unassembled WGS sequence"/>
</dbReference>
<dbReference type="Gene3D" id="3.60.40.10">
    <property type="entry name" value="PPM-type phosphatase domain"/>
    <property type="match status" value="1"/>
</dbReference>
<gene>
    <name evidence="3" type="ORF">SBRY_110071</name>
</gene>
<evidence type="ECO:0000313" key="4">
    <source>
        <dbReference type="Proteomes" id="UP001153328"/>
    </source>
</evidence>
<feature type="domain" description="PPM-type phosphatase" evidence="2">
    <location>
        <begin position="2"/>
        <end position="165"/>
    </location>
</feature>
<dbReference type="Pfam" id="PF07228">
    <property type="entry name" value="SpoIIE"/>
    <property type="match status" value="1"/>
</dbReference>
<dbReference type="Gene3D" id="3.30.565.10">
    <property type="entry name" value="Histidine kinase-like ATPase, C-terminal domain"/>
    <property type="match status" value="1"/>
</dbReference>
<accession>A0A9W4E7X0</accession>
<dbReference type="InterPro" id="IPR001932">
    <property type="entry name" value="PPM-type_phosphatase-like_dom"/>
</dbReference>